<dbReference type="InterPro" id="IPR001471">
    <property type="entry name" value="AP2/ERF_dom"/>
</dbReference>
<keyword evidence="2" id="KW-0805">Transcription regulation</keyword>
<comment type="caution">
    <text evidence="8">The sequence shown here is derived from an EMBL/GenBank/DDBJ whole genome shotgun (WGS) entry which is preliminary data.</text>
</comment>
<evidence type="ECO:0000313" key="8">
    <source>
        <dbReference type="EMBL" id="GJN03317.1"/>
    </source>
</evidence>
<comment type="subcellular location">
    <subcellularLocation>
        <location evidence="1">Nucleus</location>
    </subcellularLocation>
</comment>
<evidence type="ECO:0000259" key="7">
    <source>
        <dbReference type="PROSITE" id="PS51032"/>
    </source>
</evidence>
<feature type="region of interest" description="Disordered" evidence="6">
    <location>
        <begin position="152"/>
        <end position="176"/>
    </location>
</feature>
<evidence type="ECO:0000256" key="2">
    <source>
        <dbReference type="ARBA" id="ARBA00023015"/>
    </source>
</evidence>
<dbReference type="SUPFAM" id="SSF54171">
    <property type="entry name" value="DNA-binding domain"/>
    <property type="match status" value="1"/>
</dbReference>
<evidence type="ECO:0000313" key="9">
    <source>
        <dbReference type="Proteomes" id="UP001054889"/>
    </source>
</evidence>
<dbReference type="PANTHER" id="PTHR31194">
    <property type="entry name" value="SHN SHINE , DNA BINDING / TRANSCRIPTION FACTOR"/>
    <property type="match status" value="1"/>
</dbReference>
<dbReference type="SMART" id="SM00380">
    <property type="entry name" value="AP2"/>
    <property type="match status" value="1"/>
</dbReference>
<proteinExistence type="predicted"/>
<dbReference type="Proteomes" id="UP001054889">
    <property type="component" value="Unassembled WGS sequence"/>
</dbReference>
<feature type="region of interest" description="Disordered" evidence="6">
    <location>
        <begin position="66"/>
        <end position="89"/>
    </location>
</feature>
<evidence type="ECO:0000256" key="4">
    <source>
        <dbReference type="ARBA" id="ARBA00023163"/>
    </source>
</evidence>
<dbReference type="PANTHER" id="PTHR31194:SF202">
    <property type="entry name" value="ETHYLENE-RESPONSIVE TRANSCRIPTION FACTOR ERF070"/>
    <property type="match status" value="1"/>
</dbReference>
<feature type="domain" description="AP2/ERF" evidence="7">
    <location>
        <begin position="98"/>
        <end position="160"/>
    </location>
</feature>
<dbReference type="InterPro" id="IPR016177">
    <property type="entry name" value="DNA-bd_dom_sf"/>
</dbReference>
<dbReference type="InterPro" id="IPR036955">
    <property type="entry name" value="AP2/ERF_dom_sf"/>
</dbReference>
<name>A0AAV5CXX5_ELECO</name>
<dbReference type="PROSITE" id="PS51032">
    <property type="entry name" value="AP2_ERF"/>
    <property type="match status" value="1"/>
</dbReference>
<dbReference type="InterPro" id="IPR050913">
    <property type="entry name" value="AP2/ERF_ERF"/>
</dbReference>
<dbReference type="AlphaFoldDB" id="A0AAV5CXX5"/>
<feature type="compositionally biased region" description="Basic and acidic residues" evidence="6">
    <location>
        <begin position="160"/>
        <end position="169"/>
    </location>
</feature>
<dbReference type="GO" id="GO:0003677">
    <property type="term" value="F:DNA binding"/>
    <property type="evidence" value="ECO:0007669"/>
    <property type="project" value="UniProtKB-KW"/>
</dbReference>
<dbReference type="Gene3D" id="3.30.730.10">
    <property type="entry name" value="AP2/ERF domain"/>
    <property type="match status" value="1"/>
</dbReference>
<feature type="compositionally biased region" description="Low complexity" evidence="6">
    <location>
        <begin position="23"/>
        <end position="35"/>
    </location>
</feature>
<accession>A0AAV5CXX5</accession>
<evidence type="ECO:0000256" key="3">
    <source>
        <dbReference type="ARBA" id="ARBA00023125"/>
    </source>
</evidence>
<feature type="region of interest" description="Disordered" evidence="6">
    <location>
        <begin position="1"/>
        <end position="42"/>
    </location>
</feature>
<protein>
    <recommendedName>
        <fullName evidence="7">AP2/ERF domain-containing protein</fullName>
    </recommendedName>
</protein>
<dbReference type="CDD" id="cd00018">
    <property type="entry name" value="AP2"/>
    <property type="match status" value="1"/>
</dbReference>
<reference evidence="8" key="2">
    <citation type="submission" date="2021-12" db="EMBL/GenBank/DDBJ databases">
        <title>Resequencing data analysis of finger millet.</title>
        <authorList>
            <person name="Hatakeyama M."/>
            <person name="Aluri S."/>
            <person name="Balachadran M.T."/>
            <person name="Sivarajan S.R."/>
            <person name="Poveda L."/>
            <person name="Shimizu-Inatsugi R."/>
            <person name="Schlapbach R."/>
            <person name="Sreeman S.M."/>
            <person name="Shimizu K.K."/>
        </authorList>
    </citation>
    <scope>NUCLEOTIDE SEQUENCE</scope>
</reference>
<evidence type="ECO:0000256" key="5">
    <source>
        <dbReference type="ARBA" id="ARBA00023242"/>
    </source>
</evidence>
<organism evidence="8 9">
    <name type="scientific">Eleusine coracana subsp. coracana</name>
    <dbReference type="NCBI Taxonomy" id="191504"/>
    <lineage>
        <taxon>Eukaryota</taxon>
        <taxon>Viridiplantae</taxon>
        <taxon>Streptophyta</taxon>
        <taxon>Embryophyta</taxon>
        <taxon>Tracheophyta</taxon>
        <taxon>Spermatophyta</taxon>
        <taxon>Magnoliopsida</taxon>
        <taxon>Liliopsida</taxon>
        <taxon>Poales</taxon>
        <taxon>Poaceae</taxon>
        <taxon>PACMAD clade</taxon>
        <taxon>Chloridoideae</taxon>
        <taxon>Cynodonteae</taxon>
        <taxon>Eleusininae</taxon>
        <taxon>Eleusine</taxon>
    </lineage>
</organism>
<gene>
    <name evidence="8" type="primary">ga20747</name>
    <name evidence="8" type="ORF">PR202_ga20747</name>
</gene>
<evidence type="ECO:0000256" key="1">
    <source>
        <dbReference type="ARBA" id="ARBA00004123"/>
    </source>
</evidence>
<dbReference type="EMBL" id="BQKI01000010">
    <property type="protein sequence ID" value="GJN03317.1"/>
    <property type="molecule type" value="Genomic_DNA"/>
</dbReference>
<sequence>MHARRIRISFSDPDATDSDSGDDAAASSGTPGSTTKQQAAAGKQTEIVILVGKMVLAAENNSAAVRGSKARSAAASSSPAAASGKTKRCGGSVKAESRFRGVYERQPGRWAPEFRSHRLKVRHWLGTFPTEEEAKAAYDAFEARFVSSSQSAGDSVLPLPKDHGRDVHRSSASLPADDDKRPVVLALMSAATKTAAGEPSISTKEGSVPSPPCVSCLTTASPEPESSWNAQLLGDALASFDQFWEEEPTKEDLIGLADLSHLPLPFSDGDLDHISLANLSLCDAGFL</sequence>
<dbReference type="GO" id="GO:0003700">
    <property type="term" value="F:DNA-binding transcription factor activity"/>
    <property type="evidence" value="ECO:0007669"/>
    <property type="project" value="InterPro"/>
</dbReference>
<keyword evidence="4" id="KW-0804">Transcription</keyword>
<evidence type="ECO:0000256" key="6">
    <source>
        <dbReference type="SAM" id="MobiDB-lite"/>
    </source>
</evidence>
<keyword evidence="3" id="KW-0238">DNA-binding</keyword>
<dbReference type="GO" id="GO:0005634">
    <property type="term" value="C:nucleus"/>
    <property type="evidence" value="ECO:0007669"/>
    <property type="project" value="UniProtKB-SubCell"/>
</dbReference>
<keyword evidence="9" id="KW-1185">Reference proteome</keyword>
<keyword evidence="5" id="KW-0539">Nucleus</keyword>
<feature type="compositionally biased region" description="Low complexity" evidence="6">
    <location>
        <begin position="66"/>
        <end position="84"/>
    </location>
</feature>
<reference evidence="8" key="1">
    <citation type="journal article" date="2018" name="DNA Res.">
        <title>Multiple hybrid de novo genome assembly of finger millet, an orphan allotetraploid crop.</title>
        <authorList>
            <person name="Hatakeyama M."/>
            <person name="Aluri S."/>
            <person name="Balachadran M.T."/>
            <person name="Sivarajan S.R."/>
            <person name="Patrignani A."/>
            <person name="Gruter S."/>
            <person name="Poveda L."/>
            <person name="Shimizu-Inatsugi R."/>
            <person name="Baeten J."/>
            <person name="Francoijs K.J."/>
            <person name="Nataraja K.N."/>
            <person name="Reddy Y.A.N."/>
            <person name="Phadnis S."/>
            <person name="Ravikumar R.L."/>
            <person name="Schlapbach R."/>
            <person name="Sreeman S.M."/>
            <person name="Shimizu K.K."/>
        </authorList>
    </citation>
    <scope>NUCLEOTIDE SEQUENCE</scope>
</reference>